<gene>
    <name evidence="1" type="ORF">Fmac_032366</name>
</gene>
<dbReference type="Proteomes" id="UP001603857">
    <property type="component" value="Unassembled WGS sequence"/>
</dbReference>
<protein>
    <submittedName>
        <fullName evidence="1">Uncharacterized protein</fullName>
    </submittedName>
</protein>
<keyword evidence="2" id="KW-1185">Reference proteome</keyword>
<reference evidence="1 2" key="1">
    <citation type="submission" date="2024-08" db="EMBL/GenBank/DDBJ databases">
        <title>Insights into the chromosomal genome structure of Flemingia macrophylla.</title>
        <authorList>
            <person name="Ding Y."/>
            <person name="Zhao Y."/>
            <person name="Bi W."/>
            <person name="Wu M."/>
            <person name="Zhao G."/>
            <person name="Gong Y."/>
            <person name="Li W."/>
            <person name="Zhang P."/>
        </authorList>
    </citation>
    <scope>NUCLEOTIDE SEQUENCE [LARGE SCALE GENOMIC DNA]</scope>
    <source>
        <strain evidence="1">DYQJB</strain>
        <tissue evidence="1">Leaf</tissue>
    </source>
</reference>
<dbReference type="EMBL" id="JBGMDY010000011">
    <property type="protein sequence ID" value="KAL2318490.1"/>
    <property type="molecule type" value="Genomic_DNA"/>
</dbReference>
<name>A0ABD1L4Q1_9FABA</name>
<sequence>MKLVSAPARFGAERVGFGERAEEERVEATEASEGEDHRTQLLLPAPCVCPLLGAYQLPQPLVPRGFVPLLADAPSLSQRLRVHVLQHLQQNVVV</sequence>
<dbReference type="AlphaFoldDB" id="A0ABD1L4Q1"/>
<organism evidence="1 2">
    <name type="scientific">Flemingia macrophylla</name>
    <dbReference type="NCBI Taxonomy" id="520843"/>
    <lineage>
        <taxon>Eukaryota</taxon>
        <taxon>Viridiplantae</taxon>
        <taxon>Streptophyta</taxon>
        <taxon>Embryophyta</taxon>
        <taxon>Tracheophyta</taxon>
        <taxon>Spermatophyta</taxon>
        <taxon>Magnoliopsida</taxon>
        <taxon>eudicotyledons</taxon>
        <taxon>Gunneridae</taxon>
        <taxon>Pentapetalae</taxon>
        <taxon>rosids</taxon>
        <taxon>fabids</taxon>
        <taxon>Fabales</taxon>
        <taxon>Fabaceae</taxon>
        <taxon>Papilionoideae</taxon>
        <taxon>50 kb inversion clade</taxon>
        <taxon>NPAAA clade</taxon>
        <taxon>indigoferoid/millettioid clade</taxon>
        <taxon>Phaseoleae</taxon>
        <taxon>Flemingia</taxon>
    </lineage>
</organism>
<comment type="caution">
    <text evidence="1">The sequence shown here is derived from an EMBL/GenBank/DDBJ whole genome shotgun (WGS) entry which is preliminary data.</text>
</comment>
<evidence type="ECO:0000313" key="1">
    <source>
        <dbReference type="EMBL" id="KAL2318490.1"/>
    </source>
</evidence>
<accession>A0ABD1L4Q1</accession>
<evidence type="ECO:0000313" key="2">
    <source>
        <dbReference type="Proteomes" id="UP001603857"/>
    </source>
</evidence>
<proteinExistence type="predicted"/>